<dbReference type="InterPro" id="IPR037138">
    <property type="entry name" value="His_deacetylse_dom_sf"/>
</dbReference>
<dbReference type="PANTHER" id="PTHR10625">
    <property type="entry name" value="HISTONE DEACETYLASE HDAC1-RELATED"/>
    <property type="match status" value="1"/>
</dbReference>
<comment type="cofactor">
    <cofactor evidence="1">
        <name>Zn(2+)</name>
        <dbReference type="ChEBI" id="CHEBI:29105"/>
    </cofactor>
</comment>
<dbReference type="OrthoDB" id="5232919at2759"/>
<proteinExistence type="inferred from homology"/>
<accession>A0A6A6TYI0</accession>
<dbReference type="Gene3D" id="3.40.800.20">
    <property type="entry name" value="Histone deacetylase domain"/>
    <property type="match status" value="1"/>
</dbReference>
<keyword evidence="8" id="KW-1185">Reference proteome</keyword>
<dbReference type="GO" id="GO:0046872">
    <property type="term" value="F:metal ion binding"/>
    <property type="evidence" value="ECO:0007669"/>
    <property type="project" value="UniProtKB-KW"/>
</dbReference>
<dbReference type="InterPro" id="IPR000286">
    <property type="entry name" value="HDACs"/>
</dbReference>
<keyword evidence="3" id="KW-0479">Metal-binding</keyword>
<feature type="domain" description="Histone deacetylase" evidence="6">
    <location>
        <begin position="27"/>
        <end position="390"/>
    </location>
</feature>
<dbReference type="CDD" id="cd10001">
    <property type="entry name" value="HDAC_classII_APAH"/>
    <property type="match status" value="1"/>
</dbReference>
<dbReference type="PRINTS" id="PR01270">
    <property type="entry name" value="HDASUPER"/>
</dbReference>
<keyword evidence="4" id="KW-0378">Hydrolase</keyword>
<evidence type="ECO:0000256" key="2">
    <source>
        <dbReference type="ARBA" id="ARBA00005947"/>
    </source>
</evidence>
<dbReference type="PANTHER" id="PTHR10625:SF17">
    <property type="entry name" value="HISTONE DEACETYLASE 8"/>
    <property type="match status" value="1"/>
</dbReference>
<evidence type="ECO:0000313" key="7">
    <source>
        <dbReference type="EMBL" id="KAF2664217.1"/>
    </source>
</evidence>
<dbReference type="GO" id="GO:0040029">
    <property type="term" value="P:epigenetic regulation of gene expression"/>
    <property type="evidence" value="ECO:0007669"/>
    <property type="project" value="TreeGrafter"/>
</dbReference>
<evidence type="ECO:0000256" key="3">
    <source>
        <dbReference type="ARBA" id="ARBA00022723"/>
    </source>
</evidence>
<evidence type="ECO:0000313" key="8">
    <source>
        <dbReference type="Proteomes" id="UP000799302"/>
    </source>
</evidence>
<dbReference type="Proteomes" id="UP000799302">
    <property type="component" value="Unassembled WGS sequence"/>
</dbReference>
<keyword evidence="5" id="KW-0862">Zinc</keyword>
<name>A0A6A6TYI0_9PEZI</name>
<dbReference type="SUPFAM" id="SSF52768">
    <property type="entry name" value="Arginase/deacetylase"/>
    <property type="match status" value="1"/>
</dbReference>
<sequence>MLILTDPTTLSHKTVELLGSRLMPALESPERITIILAALEQTQHSVRQLNIEEHPEAVGEGSLLLDLLSNSHDSDYLHHLKTAHAAWIEQGLLEPTDTILPECFPSHRLSRNRTIAARLAEPPKDIFARAGFYAFDMSAGICKDTWKAALASANLAVEAARFAAGHEASSNGAVGVVGVGDDHAAAPTSSSLTAFALCRPPGHHCTTSMAGGYCYINNAVIAVLAMQRLHKRRSAAASPNIAILDIDFHHGNGTQEYFYSDPSVLYVSIHGQDEYPYFTGHVDEKGEGKGEGFNLNLPLPAGSTAEAYLELLETALRRVEEYRPEYLVVSMGFDTFHLDVLGSFKLESDDYFRIARKITASKIIARLPCVILLEGGYALEQLGENFCQFLTGWESNRPVGSGN</sequence>
<comment type="similarity">
    <text evidence="2">Belongs to the histone deacetylase family.</text>
</comment>
<evidence type="ECO:0000256" key="4">
    <source>
        <dbReference type="ARBA" id="ARBA00022801"/>
    </source>
</evidence>
<dbReference type="Pfam" id="PF00850">
    <property type="entry name" value="Hist_deacetyl"/>
    <property type="match status" value="1"/>
</dbReference>
<dbReference type="InterPro" id="IPR023696">
    <property type="entry name" value="Ureohydrolase_dom_sf"/>
</dbReference>
<protein>
    <submittedName>
        <fullName evidence="7">Arginase/deacetylase</fullName>
    </submittedName>
</protein>
<gene>
    <name evidence="7" type="ORF">BT63DRAFT_429741</name>
</gene>
<dbReference type="InterPro" id="IPR023801">
    <property type="entry name" value="His_deacetylse_dom"/>
</dbReference>
<reference evidence="7" key="1">
    <citation type="journal article" date="2020" name="Stud. Mycol.">
        <title>101 Dothideomycetes genomes: a test case for predicting lifestyles and emergence of pathogens.</title>
        <authorList>
            <person name="Haridas S."/>
            <person name="Albert R."/>
            <person name="Binder M."/>
            <person name="Bloem J."/>
            <person name="Labutti K."/>
            <person name="Salamov A."/>
            <person name="Andreopoulos B."/>
            <person name="Baker S."/>
            <person name="Barry K."/>
            <person name="Bills G."/>
            <person name="Bluhm B."/>
            <person name="Cannon C."/>
            <person name="Castanera R."/>
            <person name="Culley D."/>
            <person name="Daum C."/>
            <person name="Ezra D."/>
            <person name="Gonzalez J."/>
            <person name="Henrissat B."/>
            <person name="Kuo A."/>
            <person name="Liang C."/>
            <person name="Lipzen A."/>
            <person name="Lutzoni F."/>
            <person name="Magnuson J."/>
            <person name="Mondo S."/>
            <person name="Nolan M."/>
            <person name="Ohm R."/>
            <person name="Pangilinan J."/>
            <person name="Park H.-J."/>
            <person name="Ramirez L."/>
            <person name="Alfaro M."/>
            <person name="Sun H."/>
            <person name="Tritt A."/>
            <person name="Yoshinaga Y."/>
            <person name="Zwiers L.-H."/>
            <person name="Turgeon B."/>
            <person name="Goodwin S."/>
            <person name="Spatafora J."/>
            <person name="Crous P."/>
            <person name="Grigoriev I."/>
        </authorList>
    </citation>
    <scope>NUCLEOTIDE SEQUENCE</scope>
    <source>
        <strain evidence="7">CBS 115976</strain>
    </source>
</reference>
<evidence type="ECO:0000256" key="1">
    <source>
        <dbReference type="ARBA" id="ARBA00001947"/>
    </source>
</evidence>
<dbReference type="EMBL" id="MU004243">
    <property type="protein sequence ID" value="KAF2664217.1"/>
    <property type="molecule type" value="Genomic_DNA"/>
</dbReference>
<evidence type="ECO:0000259" key="6">
    <source>
        <dbReference type="Pfam" id="PF00850"/>
    </source>
</evidence>
<dbReference type="AlphaFoldDB" id="A0A6A6TYI0"/>
<dbReference type="GO" id="GO:0016787">
    <property type="term" value="F:hydrolase activity"/>
    <property type="evidence" value="ECO:0007669"/>
    <property type="project" value="UniProtKB-KW"/>
</dbReference>
<organism evidence="7 8">
    <name type="scientific">Microthyrium microscopicum</name>
    <dbReference type="NCBI Taxonomy" id="703497"/>
    <lineage>
        <taxon>Eukaryota</taxon>
        <taxon>Fungi</taxon>
        <taxon>Dikarya</taxon>
        <taxon>Ascomycota</taxon>
        <taxon>Pezizomycotina</taxon>
        <taxon>Dothideomycetes</taxon>
        <taxon>Dothideomycetes incertae sedis</taxon>
        <taxon>Microthyriales</taxon>
        <taxon>Microthyriaceae</taxon>
        <taxon>Microthyrium</taxon>
    </lineage>
</organism>
<evidence type="ECO:0000256" key="5">
    <source>
        <dbReference type="ARBA" id="ARBA00022833"/>
    </source>
</evidence>
<dbReference type="GO" id="GO:0004407">
    <property type="term" value="F:histone deacetylase activity"/>
    <property type="evidence" value="ECO:0007669"/>
    <property type="project" value="TreeGrafter"/>
</dbReference>